<name>A0ABU0E1R8_9FIRM</name>
<dbReference type="InterPro" id="IPR051541">
    <property type="entry name" value="PTS_SugarTrans_NitroReg"/>
</dbReference>
<organism evidence="2 3">
    <name type="scientific">Breznakia pachnodae</name>
    <dbReference type="NCBI Taxonomy" id="265178"/>
    <lineage>
        <taxon>Bacteria</taxon>
        <taxon>Bacillati</taxon>
        <taxon>Bacillota</taxon>
        <taxon>Erysipelotrichia</taxon>
        <taxon>Erysipelotrichales</taxon>
        <taxon>Erysipelotrichaceae</taxon>
        <taxon>Breznakia</taxon>
    </lineage>
</organism>
<dbReference type="InterPro" id="IPR016152">
    <property type="entry name" value="PTrfase/Anion_transptr"/>
</dbReference>
<dbReference type="CDD" id="cd00211">
    <property type="entry name" value="PTS_IIA_fru"/>
    <property type="match status" value="1"/>
</dbReference>
<proteinExistence type="predicted"/>
<dbReference type="PROSITE" id="PS51094">
    <property type="entry name" value="PTS_EIIA_TYPE_2"/>
    <property type="match status" value="1"/>
</dbReference>
<dbReference type="PANTHER" id="PTHR47738:SF3">
    <property type="entry name" value="PHOSPHOTRANSFERASE SYSTEM MANNITOL_FRUCTOSE-SPECIFIC IIA DOMAIN CONTAINING PROTEIN"/>
    <property type="match status" value="1"/>
</dbReference>
<comment type="caution">
    <text evidence="2">The sequence shown here is derived from an EMBL/GenBank/DDBJ whole genome shotgun (WGS) entry which is preliminary data.</text>
</comment>
<feature type="domain" description="PTS EIIA type-2" evidence="1">
    <location>
        <begin position="4"/>
        <end position="151"/>
    </location>
</feature>
<dbReference type="PANTHER" id="PTHR47738">
    <property type="entry name" value="PTS SYSTEM FRUCTOSE-LIKE EIIA COMPONENT-RELATED"/>
    <property type="match status" value="1"/>
</dbReference>
<dbReference type="Proteomes" id="UP001230220">
    <property type="component" value="Unassembled WGS sequence"/>
</dbReference>
<keyword evidence="3" id="KW-1185">Reference proteome</keyword>
<accession>A0ABU0E1R8</accession>
<dbReference type="RefSeq" id="WP_307406904.1">
    <property type="nucleotide sequence ID" value="NZ_JAUSUR010000002.1"/>
</dbReference>
<sequence>MESDMIHKELIQLDMDVVDADDFFSKLCNKLVELGYVNESFYDAITKREKEFPTGLPTQPYAVAIPHADPQYIIKPFIAATRLKNAIKWCEMATSDVWHDVKFIFMLGFKRENGHVELLQILVENFQDEKLMNKLLDATTEEEYMKIILSMKGFNEKE</sequence>
<dbReference type="Gene3D" id="3.40.930.10">
    <property type="entry name" value="Mannitol-specific EII, Chain A"/>
    <property type="match status" value="1"/>
</dbReference>
<reference evidence="2 3" key="1">
    <citation type="submission" date="2023-07" db="EMBL/GenBank/DDBJ databases">
        <title>Genomic Encyclopedia of Type Strains, Phase IV (KMG-IV): sequencing the most valuable type-strain genomes for metagenomic binning, comparative biology and taxonomic classification.</title>
        <authorList>
            <person name="Goeker M."/>
        </authorList>
    </citation>
    <scope>NUCLEOTIDE SEQUENCE [LARGE SCALE GENOMIC DNA]</scope>
    <source>
        <strain evidence="2 3">DSM 16784</strain>
    </source>
</reference>
<dbReference type="InterPro" id="IPR002178">
    <property type="entry name" value="PTS_EIIA_type-2_dom"/>
</dbReference>
<dbReference type="EMBL" id="JAUSUR010000002">
    <property type="protein sequence ID" value="MDQ0360761.1"/>
    <property type="molecule type" value="Genomic_DNA"/>
</dbReference>
<dbReference type="Pfam" id="PF00359">
    <property type="entry name" value="PTS_EIIA_2"/>
    <property type="match status" value="1"/>
</dbReference>
<evidence type="ECO:0000259" key="1">
    <source>
        <dbReference type="PROSITE" id="PS51094"/>
    </source>
</evidence>
<dbReference type="SUPFAM" id="SSF55804">
    <property type="entry name" value="Phoshotransferase/anion transport protein"/>
    <property type="match status" value="1"/>
</dbReference>
<evidence type="ECO:0000313" key="2">
    <source>
        <dbReference type="EMBL" id="MDQ0360761.1"/>
    </source>
</evidence>
<protein>
    <submittedName>
        <fullName evidence="2">PTS system galactitol-specific IIA component</fullName>
    </submittedName>
</protein>
<evidence type="ECO:0000313" key="3">
    <source>
        <dbReference type="Proteomes" id="UP001230220"/>
    </source>
</evidence>
<gene>
    <name evidence="2" type="ORF">J2S15_001506</name>
</gene>